<gene>
    <name evidence="2" type="ORF">OG913_25975</name>
</gene>
<sequence>MMGVIAARKSRGADNRMPSQRVTPQPPTPLSDCIRDYVADKGMSIRTLALRSVSESTGQGLTAQWITDVLSGRVSRMPDLWRLEALAAGLEMDPDSVKALAISQWIGWDIADVRTGPGERLIFRVPAGYTTEQCARLADELMQVINSAAETEAETEREER</sequence>
<protein>
    <submittedName>
        <fullName evidence="2">Helix-turn-helix transcriptional regulator</fullName>
    </submittedName>
</protein>
<organism evidence="2 3">
    <name type="scientific">Microbispora hainanensis</name>
    <dbReference type="NCBI Taxonomy" id="568844"/>
    <lineage>
        <taxon>Bacteria</taxon>
        <taxon>Bacillati</taxon>
        <taxon>Actinomycetota</taxon>
        <taxon>Actinomycetes</taxon>
        <taxon>Streptosporangiales</taxon>
        <taxon>Streptosporangiaceae</taxon>
        <taxon>Microbispora</taxon>
    </lineage>
</organism>
<dbReference type="Proteomes" id="UP001432011">
    <property type="component" value="Chromosome"/>
</dbReference>
<keyword evidence="3" id="KW-1185">Reference proteome</keyword>
<accession>A0ABZ1SJB0</accession>
<evidence type="ECO:0000313" key="3">
    <source>
        <dbReference type="Proteomes" id="UP001432011"/>
    </source>
</evidence>
<evidence type="ECO:0000313" key="2">
    <source>
        <dbReference type="EMBL" id="WUP72851.1"/>
    </source>
</evidence>
<name>A0ABZ1SJB0_9ACTN</name>
<evidence type="ECO:0000256" key="1">
    <source>
        <dbReference type="SAM" id="MobiDB-lite"/>
    </source>
</evidence>
<dbReference type="EMBL" id="CP108085">
    <property type="protein sequence ID" value="WUP72851.1"/>
    <property type="molecule type" value="Genomic_DNA"/>
</dbReference>
<proteinExistence type="predicted"/>
<reference evidence="2" key="1">
    <citation type="submission" date="2022-10" db="EMBL/GenBank/DDBJ databases">
        <title>The complete genomes of actinobacterial strains from the NBC collection.</title>
        <authorList>
            <person name="Joergensen T.S."/>
            <person name="Alvarez Arevalo M."/>
            <person name="Sterndorff E.B."/>
            <person name="Faurdal D."/>
            <person name="Vuksanovic O."/>
            <person name="Mourched A.-S."/>
            <person name="Charusanti P."/>
            <person name="Shaw S."/>
            <person name="Blin K."/>
            <person name="Weber T."/>
        </authorList>
    </citation>
    <scope>NUCLEOTIDE SEQUENCE</scope>
    <source>
        <strain evidence="2">NBC_00254</strain>
    </source>
</reference>
<feature type="region of interest" description="Disordered" evidence="1">
    <location>
        <begin position="7"/>
        <end position="29"/>
    </location>
</feature>
<dbReference type="RefSeq" id="WP_142649064.1">
    <property type="nucleotide sequence ID" value="NZ_CP108085.1"/>
</dbReference>